<keyword evidence="1" id="KW-0812">Transmembrane</keyword>
<proteinExistence type="predicted"/>
<keyword evidence="3" id="KW-1185">Reference proteome</keyword>
<name>A0A453F3Q3_AEGTS</name>
<feature type="transmembrane region" description="Helical" evidence="1">
    <location>
        <begin position="30"/>
        <end position="51"/>
    </location>
</feature>
<dbReference type="EnsemblPlants" id="AET3Gv20562500.3">
    <property type="protein sequence ID" value="AET3Gv20562500.3"/>
    <property type="gene ID" value="AET3Gv20562500"/>
</dbReference>
<protein>
    <submittedName>
        <fullName evidence="2">Uncharacterized protein</fullName>
    </submittedName>
</protein>
<organism evidence="2 3">
    <name type="scientific">Aegilops tauschii subsp. strangulata</name>
    <name type="common">Goatgrass</name>
    <dbReference type="NCBI Taxonomy" id="200361"/>
    <lineage>
        <taxon>Eukaryota</taxon>
        <taxon>Viridiplantae</taxon>
        <taxon>Streptophyta</taxon>
        <taxon>Embryophyta</taxon>
        <taxon>Tracheophyta</taxon>
        <taxon>Spermatophyta</taxon>
        <taxon>Magnoliopsida</taxon>
        <taxon>Liliopsida</taxon>
        <taxon>Poales</taxon>
        <taxon>Poaceae</taxon>
        <taxon>BOP clade</taxon>
        <taxon>Pooideae</taxon>
        <taxon>Triticodae</taxon>
        <taxon>Triticeae</taxon>
        <taxon>Triticinae</taxon>
        <taxon>Aegilops</taxon>
    </lineage>
</organism>
<evidence type="ECO:0000313" key="3">
    <source>
        <dbReference type="Proteomes" id="UP000015105"/>
    </source>
</evidence>
<sequence length="65" mass="7500">MSLVFQDDSVLQTFQGHHQAELQIQVFVELFVGAYTAVILVLAVLLCLVMYNINEIIHRNFTIYE</sequence>
<evidence type="ECO:0000313" key="2">
    <source>
        <dbReference type="EnsemblPlants" id="AET3Gv20562500.3"/>
    </source>
</evidence>
<reference evidence="2" key="4">
    <citation type="submission" date="2019-03" db="UniProtKB">
        <authorList>
            <consortium name="EnsemblPlants"/>
        </authorList>
    </citation>
    <scope>IDENTIFICATION</scope>
</reference>
<reference evidence="3" key="1">
    <citation type="journal article" date="2014" name="Science">
        <title>Ancient hybridizations among the ancestral genomes of bread wheat.</title>
        <authorList>
            <consortium name="International Wheat Genome Sequencing Consortium,"/>
            <person name="Marcussen T."/>
            <person name="Sandve S.R."/>
            <person name="Heier L."/>
            <person name="Spannagl M."/>
            <person name="Pfeifer M."/>
            <person name="Jakobsen K.S."/>
            <person name="Wulff B.B."/>
            <person name="Steuernagel B."/>
            <person name="Mayer K.F."/>
            <person name="Olsen O.A."/>
        </authorList>
    </citation>
    <scope>NUCLEOTIDE SEQUENCE [LARGE SCALE GENOMIC DNA]</scope>
    <source>
        <strain evidence="3">cv. AL8/78</strain>
    </source>
</reference>
<dbReference type="AlphaFoldDB" id="A0A453F3Q3"/>
<dbReference type="Gramene" id="AET3Gv20562500.3">
    <property type="protein sequence ID" value="AET3Gv20562500.3"/>
    <property type="gene ID" value="AET3Gv20562500"/>
</dbReference>
<evidence type="ECO:0000256" key="1">
    <source>
        <dbReference type="SAM" id="Phobius"/>
    </source>
</evidence>
<keyword evidence="1" id="KW-1133">Transmembrane helix</keyword>
<reference evidence="2" key="3">
    <citation type="journal article" date="2017" name="Nature">
        <title>Genome sequence of the progenitor of the wheat D genome Aegilops tauschii.</title>
        <authorList>
            <person name="Luo M.C."/>
            <person name="Gu Y.Q."/>
            <person name="Puiu D."/>
            <person name="Wang H."/>
            <person name="Twardziok S.O."/>
            <person name="Deal K.R."/>
            <person name="Huo N."/>
            <person name="Zhu T."/>
            <person name="Wang L."/>
            <person name="Wang Y."/>
            <person name="McGuire P.E."/>
            <person name="Liu S."/>
            <person name="Long H."/>
            <person name="Ramasamy R.K."/>
            <person name="Rodriguez J.C."/>
            <person name="Van S.L."/>
            <person name="Yuan L."/>
            <person name="Wang Z."/>
            <person name="Xia Z."/>
            <person name="Xiao L."/>
            <person name="Anderson O.D."/>
            <person name="Ouyang S."/>
            <person name="Liang Y."/>
            <person name="Zimin A.V."/>
            <person name="Pertea G."/>
            <person name="Qi P."/>
            <person name="Bennetzen J.L."/>
            <person name="Dai X."/>
            <person name="Dawson M.W."/>
            <person name="Muller H.G."/>
            <person name="Kugler K."/>
            <person name="Rivarola-Duarte L."/>
            <person name="Spannagl M."/>
            <person name="Mayer K.F.X."/>
            <person name="Lu F.H."/>
            <person name="Bevan M.W."/>
            <person name="Leroy P."/>
            <person name="Li P."/>
            <person name="You F.M."/>
            <person name="Sun Q."/>
            <person name="Liu Z."/>
            <person name="Lyons E."/>
            <person name="Wicker T."/>
            <person name="Salzberg S.L."/>
            <person name="Devos K.M."/>
            <person name="Dvorak J."/>
        </authorList>
    </citation>
    <scope>NUCLEOTIDE SEQUENCE [LARGE SCALE GENOMIC DNA]</scope>
    <source>
        <strain evidence="2">cv. AL8/78</strain>
    </source>
</reference>
<reference evidence="3" key="2">
    <citation type="journal article" date="2017" name="Nat. Plants">
        <title>The Aegilops tauschii genome reveals multiple impacts of transposons.</title>
        <authorList>
            <person name="Zhao G."/>
            <person name="Zou C."/>
            <person name="Li K."/>
            <person name="Wang K."/>
            <person name="Li T."/>
            <person name="Gao L."/>
            <person name="Zhang X."/>
            <person name="Wang H."/>
            <person name="Yang Z."/>
            <person name="Liu X."/>
            <person name="Jiang W."/>
            <person name="Mao L."/>
            <person name="Kong X."/>
            <person name="Jiao Y."/>
            <person name="Jia J."/>
        </authorList>
    </citation>
    <scope>NUCLEOTIDE SEQUENCE [LARGE SCALE GENOMIC DNA]</scope>
    <source>
        <strain evidence="3">cv. AL8/78</strain>
    </source>
</reference>
<reference evidence="2" key="5">
    <citation type="journal article" date="2021" name="G3 (Bethesda)">
        <title>Aegilops tauschii genome assembly Aet v5.0 features greater sequence contiguity and improved annotation.</title>
        <authorList>
            <person name="Wang L."/>
            <person name="Zhu T."/>
            <person name="Rodriguez J.C."/>
            <person name="Deal K.R."/>
            <person name="Dubcovsky J."/>
            <person name="McGuire P.E."/>
            <person name="Lux T."/>
            <person name="Spannagl M."/>
            <person name="Mayer K.F.X."/>
            <person name="Baldrich P."/>
            <person name="Meyers B.C."/>
            <person name="Huo N."/>
            <person name="Gu Y.Q."/>
            <person name="Zhou H."/>
            <person name="Devos K.M."/>
            <person name="Bennetzen J.L."/>
            <person name="Unver T."/>
            <person name="Budak H."/>
            <person name="Gulick P.J."/>
            <person name="Galiba G."/>
            <person name="Kalapos B."/>
            <person name="Nelson D.R."/>
            <person name="Li P."/>
            <person name="You F.M."/>
            <person name="Luo M.C."/>
            <person name="Dvorak J."/>
        </authorList>
    </citation>
    <scope>NUCLEOTIDE SEQUENCE [LARGE SCALE GENOMIC DNA]</scope>
    <source>
        <strain evidence="2">cv. AL8/78</strain>
    </source>
</reference>
<dbReference type="Proteomes" id="UP000015105">
    <property type="component" value="Chromosome 3D"/>
</dbReference>
<keyword evidence="1" id="KW-0472">Membrane</keyword>
<accession>A0A453F3Q3</accession>